<dbReference type="AlphaFoldDB" id="A0A412PC01"/>
<dbReference type="GO" id="GO:0004519">
    <property type="term" value="F:endonuclease activity"/>
    <property type="evidence" value="ECO:0007669"/>
    <property type="project" value="UniProtKB-KW"/>
</dbReference>
<keyword evidence="2" id="KW-0540">Nuclease</keyword>
<evidence type="ECO:0000259" key="1">
    <source>
        <dbReference type="Pfam" id="PF04851"/>
    </source>
</evidence>
<dbReference type="SUPFAM" id="SSF52540">
    <property type="entry name" value="P-loop containing nucleoside triphosphate hydrolases"/>
    <property type="match status" value="1"/>
</dbReference>
<dbReference type="EMBL" id="QRWX01000004">
    <property type="protein sequence ID" value="RGT54207.1"/>
    <property type="molecule type" value="Genomic_DNA"/>
</dbReference>
<protein>
    <submittedName>
        <fullName evidence="2">Restriction endonuclease</fullName>
    </submittedName>
</protein>
<dbReference type="Proteomes" id="UP000284731">
    <property type="component" value="Unassembled WGS sequence"/>
</dbReference>
<dbReference type="RefSeq" id="WP_118765203.1">
    <property type="nucleotide sequence ID" value="NZ_CABJCF010000004.1"/>
</dbReference>
<evidence type="ECO:0000313" key="3">
    <source>
        <dbReference type="Proteomes" id="UP000284731"/>
    </source>
</evidence>
<feature type="domain" description="Helicase/UvrB N-terminal" evidence="1">
    <location>
        <begin position="39"/>
        <end position="236"/>
    </location>
</feature>
<dbReference type="PANTHER" id="PTHR47396">
    <property type="entry name" value="TYPE I RESTRICTION ENZYME ECOKI R PROTEIN"/>
    <property type="match status" value="1"/>
</dbReference>
<keyword evidence="2" id="KW-0255">Endonuclease</keyword>
<dbReference type="InterPro" id="IPR006935">
    <property type="entry name" value="Helicase/UvrB_N"/>
</dbReference>
<dbReference type="Pfam" id="PF04851">
    <property type="entry name" value="ResIII"/>
    <property type="match status" value="1"/>
</dbReference>
<dbReference type="GO" id="GO:0005829">
    <property type="term" value="C:cytosol"/>
    <property type="evidence" value="ECO:0007669"/>
    <property type="project" value="TreeGrafter"/>
</dbReference>
<proteinExistence type="predicted"/>
<dbReference type="InterPro" id="IPR050742">
    <property type="entry name" value="Helicase_Restrict-Modif_Enz"/>
</dbReference>
<dbReference type="PANTHER" id="PTHR47396:SF1">
    <property type="entry name" value="ATP-DEPENDENT HELICASE IRC3-RELATED"/>
    <property type="match status" value="1"/>
</dbReference>
<dbReference type="Gene3D" id="3.40.50.300">
    <property type="entry name" value="P-loop containing nucleotide triphosphate hydrolases"/>
    <property type="match status" value="2"/>
</dbReference>
<keyword evidence="2" id="KW-0378">Hydrolase</keyword>
<dbReference type="GO" id="GO:0016787">
    <property type="term" value="F:hydrolase activity"/>
    <property type="evidence" value="ECO:0007669"/>
    <property type="project" value="InterPro"/>
</dbReference>
<reference evidence="2 3" key="1">
    <citation type="submission" date="2018-08" db="EMBL/GenBank/DDBJ databases">
        <title>A genome reference for cultivated species of the human gut microbiota.</title>
        <authorList>
            <person name="Zou Y."/>
            <person name="Xue W."/>
            <person name="Luo G."/>
        </authorList>
    </citation>
    <scope>NUCLEOTIDE SEQUENCE [LARGE SCALE GENOMIC DNA]</scope>
    <source>
        <strain evidence="2 3">AF18-46</strain>
    </source>
</reference>
<dbReference type="GO" id="GO:0003677">
    <property type="term" value="F:DNA binding"/>
    <property type="evidence" value="ECO:0007669"/>
    <property type="project" value="InterPro"/>
</dbReference>
<organism evidence="2 3">
    <name type="scientific">Solobacterium moorei</name>
    <dbReference type="NCBI Taxonomy" id="102148"/>
    <lineage>
        <taxon>Bacteria</taxon>
        <taxon>Bacillati</taxon>
        <taxon>Bacillota</taxon>
        <taxon>Erysipelotrichia</taxon>
        <taxon>Erysipelotrichales</taxon>
        <taxon>Erysipelotrichaceae</taxon>
        <taxon>Solobacterium</taxon>
    </lineage>
</organism>
<accession>A0A412PC01</accession>
<comment type="caution">
    <text evidence="2">The sequence shown here is derived from an EMBL/GenBank/DDBJ whole genome shotgun (WGS) entry which is preliminary data.</text>
</comment>
<gene>
    <name evidence="2" type="ORF">DWX20_08545</name>
</gene>
<evidence type="ECO:0000313" key="2">
    <source>
        <dbReference type="EMBL" id="RGT54207.1"/>
    </source>
</evidence>
<dbReference type="InterPro" id="IPR027417">
    <property type="entry name" value="P-loop_NTPase"/>
</dbReference>
<name>A0A412PC01_9FIRM</name>
<sequence length="889" mass="101277">MSEIVNRIKYAMSLRTPQEEALSYLDAISSQCDYKKDAKDTIESVASKNCENQRTVKSTFDFPSFCYAMATGIGKTRLMGASIYYLYKTKGYKHFFILAPGNTIYDKLRKECNPNHPKYIFKGLESEIARPKVYDGENYDTYPIRMEQATLFVEKTSDIQIFIFNIGKIFNSKTDTQFNFHKFKETLGASFADVLAQFDDLVICMDEADRYYAPASMKAINYLKPVLGMEFTATPKSTSNVIYSYDLARGAAEGYLKIPVVTGRSNMAGYSQDDIEEMKIRDGLTLHEHRKALLREYCSDNELDYVKPIVLIACKDTEHAKKIRGLVDSDDFLKGKYKGKVIEIHSKQTGEESEENIRLLLSIEDASNPIEIVLHVYKLKEGWDVNNLFTIIPLNAAKSDILAMQTIGRGLRLPFGEQTGNEDLDTLDIVAHDHYRELVDEIKNSDIFRYRDLDQANIEPSESVGVSSSVDDGQLTLFDSVFTASGIKSFAEVSNPKTQREIYEEYVKNFVAIQKKKKSEDDPNQVTLFDDQTLFDMQLEASNAAETEGIYAEAQAAGVSSKDSQPKPLSQDEFVKKVTEYSAKAISVPKILVQTTSEVKFNRFEIKRTIADFEVAMAKIERFDAINQQLLTLVDAQVLEVSDSMNTLACMLLDSISELSYEDADFVIDVVEQYLSQIPGDEDEKRKIVRRYASLIVSDMRKQIYEHMDRKTQDVHIVQKDLILFRKFVKSVKEDGQVKFDKPFSDKSNIKKYLFTGYKKSYYPANGFDSDTERLFSIILEEDPDVIRWIKPPLNQLGLFWRAGQQYNPDFLVETSTGKYMVEVKASNEVTSEEVVAKAREGIKWCKFASTADPDKKTWEYKLISDDNIKIGNTCKYTLGTAHAVKEEE</sequence>
<dbReference type="GO" id="GO:0005524">
    <property type="term" value="F:ATP binding"/>
    <property type="evidence" value="ECO:0007669"/>
    <property type="project" value="InterPro"/>
</dbReference>